<dbReference type="RefSeq" id="WP_144070656.1">
    <property type="nucleotide sequence ID" value="NZ_VJZR01000001.1"/>
</dbReference>
<dbReference type="InterPro" id="IPR026444">
    <property type="entry name" value="Secre_tail"/>
</dbReference>
<feature type="domain" description="Secretion system C-terminal sorting" evidence="3">
    <location>
        <begin position="464"/>
        <end position="536"/>
    </location>
</feature>
<evidence type="ECO:0000259" key="3">
    <source>
        <dbReference type="Pfam" id="PF18962"/>
    </source>
</evidence>
<keyword evidence="1 2" id="KW-0732">Signal</keyword>
<proteinExistence type="predicted"/>
<protein>
    <submittedName>
        <fullName evidence="4">T9SS type A sorting domain-containing protein</fullName>
    </submittedName>
</protein>
<keyword evidence="5" id="KW-1185">Reference proteome</keyword>
<feature type="signal peptide" evidence="2">
    <location>
        <begin position="1"/>
        <end position="19"/>
    </location>
</feature>
<evidence type="ECO:0000256" key="1">
    <source>
        <dbReference type="ARBA" id="ARBA00022729"/>
    </source>
</evidence>
<comment type="caution">
    <text evidence="4">The sequence shown here is derived from an EMBL/GenBank/DDBJ whole genome shotgun (WGS) entry which is preliminary data.</text>
</comment>
<gene>
    <name evidence="4" type="ORF">FNW17_00930</name>
</gene>
<dbReference type="OrthoDB" id="1521716at2"/>
<sequence length="539" mass="57765">MKKIYFLLMLVLVTFTGFAQFTTTTYRGAFAPAPAAMWTDSWTEYNPQNKVYPTPTVTISTEITTNTTWTVGNTYTLAGQIYVKNNATLTIEPGVIIRSTAPGAGLFITKGAKLIAEGTSTSPIVFTSGYSEGNRNRGDWGGVILMGKGAYNINGGVNNIEGIAPTADTQYGGGANPDDNDNSGSLKYVRIEFAGYTYGAAGSNTEINGLTMGAVGKATTIDYVQVSYANDDSFEWFGGAVNCSHLVAYRGFDDDFDTDNGFSGNVQFCLAIKEPAIADSSDSNCFESDNNSTSTAGTKFTSAIFSNCTLIGPTYRATLSSGGTLAVRHRRGAHLRRNTQLQIWNSIFMDFVDGVVVDGATTQTNATNATLKFKSNIIAGTAVAKVATTTPVGFDVANWFSLNNNTSQTTSAGILTTPYNELDGSLYTGLDYRPATSSIALTGADFTTLSNDKFASNAEFSLRVYPNPSTDSFKINYISSSNEEVKVTAYDMTGKTIESLNVDYDAINNQQIGNDYAPGVYLISLKQGDINKTVRVIKK</sequence>
<feature type="chain" id="PRO_5022226681" evidence="2">
    <location>
        <begin position="20"/>
        <end position="539"/>
    </location>
</feature>
<evidence type="ECO:0000313" key="4">
    <source>
        <dbReference type="EMBL" id="TRX23772.1"/>
    </source>
</evidence>
<dbReference type="EMBL" id="VJZR01000001">
    <property type="protein sequence ID" value="TRX23772.1"/>
    <property type="molecule type" value="Genomic_DNA"/>
</dbReference>
<dbReference type="NCBIfam" id="TIGR04183">
    <property type="entry name" value="Por_Secre_tail"/>
    <property type="match status" value="1"/>
</dbReference>
<dbReference type="Pfam" id="PF18962">
    <property type="entry name" value="Por_Secre_tail"/>
    <property type="match status" value="1"/>
</dbReference>
<dbReference type="Proteomes" id="UP000318585">
    <property type="component" value="Unassembled WGS sequence"/>
</dbReference>
<dbReference type="PANTHER" id="PTHR41339">
    <property type="entry name" value="LIPL48"/>
    <property type="match status" value="1"/>
</dbReference>
<evidence type="ECO:0000313" key="5">
    <source>
        <dbReference type="Proteomes" id="UP000318585"/>
    </source>
</evidence>
<dbReference type="PANTHER" id="PTHR41339:SF1">
    <property type="entry name" value="SECRETED PROTEIN"/>
    <property type="match status" value="1"/>
</dbReference>
<name>A0A553CTC6_9FLAO</name>
<accession>A0A553CTC6</accession>
<organism evidence="4 5">
    <name type="scientific">Flavobacterium franklandianum</name>
    <dbReference type="NCBI Taxonomy" id="2594430"/>
    <lineage>
        <taxon>Bacteria</taxon>
        <taxon>Pseudomonadati</taxon>
        <taxon>Bacteroidota</taxon>
        <taxon>Flavobacteriia</taxon>
        <taxon>Flavobacteriales</taxon>
        <taxon>Flavobacteriaceae</taxon>
        <taxon>Flavobacterium</taxon>
    </lineage>
</organism>
<reference evidence="4 5" key="1">
    <citation type="submission" date="2019-07" db="EMBL/GenBank/DDBJ databases">
        <title>Novel species of Flavobacterium.</title>
        <authorList>
            <person name="Liu Q."/>
            <person name="Xin Y.-H."/>
        </authorList>
    </citation>
    <scope>NUCLEOTIDE SEQUENCE [LARGE SCALE GENOMIC DNA]</scope>
    <source>
        <strain evidence="4 5">LB3P56</strain>
    </source>
</reference>
<evidence type="ECO:0000256" key="2">
    <source>
        <dbReference type="SAM" id="SignalP"/>
    </source>
</evidence>
<dbReference type="AlphaFoldDB" id="A0A553CTC6"/>